<accession>A0A0N7MUE2</accession>
<reference evidence="2 5" key="1">
    <citation type="submission" date="2015-11" db="EMBL/GenBank/DDBJ databases">
        <authorList>
            <person name="Varghese N."/>
        </authorList>
    </citation>
    <scope>NUCLEOTIDE SEQUENCE [LARGE SCALE GENOMIC DNA]</scope>
    <source>
        <strain evidence="2 5">JGI-8</strain>
    </source>
</reference>
<dbReference type="NCBIfam" id="TIGR01908">
    <property type="entry name" value="cas_CXXC_CXXC"/>
    <property type="match status" value="1"/>
</dbReference>
<reference evidence="3 4" key="2">
    <citation type="submission" date="2015-11" db="EMBL/GenBank/DDBJ databases">
        <authorList>
            <person name="Zhang Y."/>
            <person name="Guo Z."/>
        </authorList>
    </citation>
    <scope>NUCLEOTIDE SEQUENCE [LARGE SCALE GENOMIC DNA]</scope>
    <source>
        <strain evidence="3">JGI-4</strain>
    </source>
</reference>
<sequence>MAQIYIITGNPFVDAGIYVISELARKEIEDVDVDDLRNLSGKIIDVYSNDKWGRMLDLIFTKNHPMRHPSVGGREYYEKFLLGLLSDLSPLSDSGACVSCGKRNKSRVERKFGIGKELVPLTGSGDFVNFFPMASLGLEMCSACLLAIQFMPIFLHYCAGKLLLLHSNSGKVMRYWAKIGVSNFDAQIVFGNFTGCYSNNINDPVSSFFKSIEDVVMKYEENWIEEDAFIRFYYFVNPGQSPYVEIFDVPSPVFRFIAYVKQADAYAEWKEMVGRAYDGRKNKVYLRLLSGESIVRYFFRNKGERRVFGNWNLLKFYLKEVKGMNEERINAIREFSDRIATVIKSLGSIKRLNQLETAENYAQFRNVLRFLIKDSLRAKFEKPILEFDEYVKLILPEGATGWNEVRDLILFRIYEVLHSWLIEIEGEKEASEQI</sequence>
<dbReference type="EMBL" id="CZVI01000006">
    <property type="protein sequence ID" value="CUS83327.1"/>
    <property type="molecule type" value="Genomic_DNA"/>
</dbReference>
<accession>A0A0P1MZM8</accession>
<dbReference type="RefSeq" id="WP_075427545.1">
    <property type="nucleotide sequence ID" value="NZ_CZVI01000006.1"/>
</dbReference>
<dbReference type="Pfam" id="PF09706">
    <property type="entry name" value="Cas_CXXC_CXXC"/>
    <property type="match status" value="1"/>
</dbReference>
<feature type="domain" description="CRISPR-associated protein CXXC-CXXC" evidence="1">
    <location>
        <begin position="94"/>
        <end position="153"/>
    </location>
</feature>
<name>A0A0P1MJ37_9BACT</name>
<keyword evidence="5" id="KW-1185">Reference proteome</keyword>
<dbReference type="Proteomes" id="UP000182200">
    <property type="component" value="Unassembled WGS sequence"/>
</dbReference>
<evidence type="ECO:0000259" key="1">
    <source>
        <dbReference type="Pfam" id="PF09706"/>
    </source>
</evidence>
<dbReference type="Proteomes" id="UP000182011">
    <property type="component" value="Unassembled WGS sequence"/>
</dbReference>
<evidence type="ECO:0000313" key="2">
    <source>
        <dbReference type="EMBL" id="CUS83327.1"/>
    </source>
</evidence>
<accession>A0A0P1P858</accession>
<dbReference type="OrthoDB" id="53745at2"/>
<evidence type="ECO:0000313" key="5">
    <source>
        <dbReference type="Proteomes" id="UP000182200"/>
    </source>
</evidence>
<dbReference type="AlphaFoldDB" id="A0A0P1MJ37"/>
<gene>
    <name evidence="3" type="ORF">JGI4_01927</name>
    <name evidence="2" type="ORF">JGI8_00693</name>
</gene>
<dbReference type="EMBL" id="FAOP01000007">
    <property type="protein sequence ID" value="CUU07871.1"/>
    <property type="molecule type" value="Genomic_DNA"/>
</dbReference>
<dbReference type="InterPro" id="IPR010180">
    <property type="entry name" value="CRISPR-assoc_prot_CXXC-CXXC"/>
</dbReference>
<accession>A0A0S4NC75</accession>
<dbReference type="InterPro" id="IPR019121">
    <property type="entry name" value="CRISPR-assoc_CXXC-CXXC_dom"/>
</dbReference>
<proteinExistence type="predicted"/>
<accession>A0A0N7MQS5</accession>
<dbReference type="STRING" id="1633631.GCA_001442925_01922"/>
<organism evidence="3 4">
    <name type="scientific">Candidatus Kryptonium thompsonii</name>
    <dbReference type="NCBI Taxonomy" id="1633631"/>
    <lineage>
        <taxon>Bacteria</taxon>
        <taxon>Pseudomonadati</taxon>
        <taxon>Candidatus Kryptoniota</taxon>
        <taxon>Candidatus Kryptonium</taxon>
    </lineage>
</organism>
<accession>A0A0P1MJ37</accession>
<evidence type="ECO:0000313" key="4">
    <source>
        <dbReference type="Proteomes" id="UP000182011"/>
    </source>
</evidence>
<evidence type="ECO:0000313" key="3">
    <source>
        <dbReference type="EMBL" id="CUU07871.1"/>
    </source>
</evidence>
<protein>
    <submittedName>
        <fullName evidence="3">CRISPR-associated protein, Cst1 family</fullName>
    </submittedName>
</protein>
<accession>A0A0P1LN27</accession>